<accession>A0ACA9QH60</accession>
<gene>
    <name evidence="1" type="ORF">DHETER_LOCUS14296</name>
</gene>
<protein>
    <submittedName>
        <fullName evidence="1">10210_t:CDS:1</fullName>
    </submittedName>
</protein>
<dbReference type="Proteomes" id="UP000789702">
    <property type="component" value="Unassembled WGS sequence"/>
</dbReference>
<evidence type="ECO:0000313" key="1">
    <source>
        <dbReference type="EMBL" id="CAG8745165.1"/>
    </source>
</evidence>
<keyword evidence="2" id="KW-1185">Reference proteome</keyword>
<dbReference type="EMBL" id="CAJVPU010043163">
    <property type="protein sequence ID" value="CAG8745165.1"/>
    <property type="molecule type" value="Genomic_DNA"/>
</dbReference>
<comment type="caution">
    <text evidence="1">The sequence shown here is derived from an EMBL/GenBank/DDBJ whole genome shotgun (WGS) entry which is preliminary data.</text>
</comment>
<feature type="non-terminal residue" evidence="1">
    <location>
        <position position="1"/>
    </location>
</feature>
<name>A0ACA9QH60_9GLOM</name>
<evidence type="ECO:0000313" key="2">
    <source>
        <dbReference type="Proteomes" id="UP000789702"/>
    </source>
</evidence>
<proteinExistence type="predicted"/>
<sequence length="105" mass="11334">SIVSTLISLNPEATNFIYILDTRNYNWVATKTINELGPTIIPVSTLVPTTTENPSSSTPTLIIGIVTSVAGIILIGSVIAGIFIYKKRQERRHIIATPGSINIDI</sequence>
<organism evidence="1 2">
    <name type="scientific">Dentiscutata heterogama</name>
    <dbReference type="NCBI Taxonomy" id="1316150"/>
    <lineage>
        <taxon>Eukaryota</taxon>
        <taxon>Fungi</taxon>
        <taxon>Fungi incertae sedis</taxon>
        <taxon>Mucoromycota</taxon>
        <taxon>Glomeromycotina</taxon>
        <taxon>Glomeromycetes</taxon>
        <taxon>Diversisporales</taxon>
        <taxon>Gigasporaceae</taxon>
        <taxon>Dentiscutata</taxon>
    </lineage>
</organism>
<reference evidence="1" key="1">
    <citation type="submission" date="2021-06" db="EMBL/GenBank/DDBJ databases">
        <authorList>
            <person name="Kallberg Y."/>
            <person name="Tangrot J."/>
            <person name="Rosling A."/>
        </authorList>
    </citation>
    <scope>NUCLEOTIDE SEQUENCE</scope>
    <source>
        <strain evidence="1">IL203A</strain>
    </source>
</reference>